<evidence type="ECO:0000256" key="3">
    <source>
        <dbReference type="ARBA" id="ARBA00023163"/>
    </source>
</evidence>
<dbReference type="RefSeq" id="WP_190695776.1">
    <property type="nucleotide sequence ID" value="NZ_JAMPKX010000002.1"/>
</dbReference>
<keyword evidence="3" id="KW-0804">Transcription</keyword>
<evidence type="ECO:0000256" key="1">
    <source>
        <dbReference type="ARBA" id="ARBA00023015"/>
    </source>
</evidence>
<evidence type="ECO:0000256" key="2">
    <source>
        <dbReference type="ARBA" id="ARBA00023125"/>
    </source>
</evidence>
<evidence type="ECO:0000259" key="5">
    <source>
        <dbReference type="PROSITE" id="PS50977"/>
    </source>
</evidence>
<reference evidence="6 7" key="1">
    <citation type="submission" date="2022-04" db="EMBL/GenBank/DDBJ databases">
        <title>Positive selection, recombination, and allopatry shape intraspecific diversity of widespread and dominant cyanobacteria.</title>
        <authorList>
            <person name="Wei J."/>
            <person name="Shu W."/>
            <person name="Hu C."/>
        </authorList>
    </citation>
    <scope>NUCLEOTIDE SEQUENCE [LARGE SCALE GENOMIC DNA]</scope>
    <source>
        <strain evidence="6 7">DQ-A4</strain>
    </source>
</reference>
<dbReference type="InterPro" id="IPR009057">
    <property type="entry name" value="Homeodomain-like_sf"/>
</dbReference>
<comment type="caution">
    <text evidence="6">The sequence shown here is derived from an EMBL/GenBank/DDBJ whole genome shotgun (WGS) entry which is preliminary data.</text>
</comment>
<dbReference type="Pfam" id="PF00440">
    <property type="entry name" value="TetR_N"/>
    <property type="match status" value="1"/>
</dbReference>
<dbReference type="SUPFAM" id="SSF46689">
    <property type="entry name" value="Homeodomain-like"/>
    <property type="match status" value="1"/>
</dbReference>
<organism evidence="6 7">
    <name type="scientific">Leptolyngbya subtilissima DQ-A4</name>
    <dbReference type="NCBI Taxonomy" id="2933933"/>
    <lineage>
        <taxon>Bacteria</taxon>
        <taxon>Bacillati</taxon>
        <taxon>Cyanobacteriota</taxon>
        <taxon>Cyanophyceae</taxon>
        <taxon>Leptolyngbyales</taxon>
        <taxon>Leptolyngbyaceae</taxon>
        <taxon>Leptolyngbya group</taxon>
        <taxon>Leptolyngbya</taxon>
    </lineage>
</organism>
<feature type="domain" description="HTH tetR-type" evidence="5">
    <location>
        <begin position="7"/>
        <end position="67"/>
    </location>
</feature>
<dbReference type="Proteomes" id="UP001482513">
    <property type="component" value="Unassembled WGS sequence"/>
</dbReference>
<protein>
    <submittedName>
        <fullName evidence="6">TetR/AcrR family transcriptional regulator</fullName>
    </submittedName>
</protein>
<dbReference type="InterPro" id="IPR050109">
    <property type="entry name" value="HTH-type_TetR-like_transc_reg"/>
</dbReference>
<evidence type="ECO:0000256" key="4">
    <source>
        <dbReference type="PROSITE-ProRule" id="PRU00335"/>
    </source>
</evidence>
<keyword evidence="7" id="KW-1185">Reference proteome</keyword>
<dbReference type="Gene3D" id="1.10.357.10">
    <property type="entry name" value="Tetracycline Repressor, domain 2"/>
    <property type="match status" value="1"/>
</dbReference>
<sequence length="199" mass="22043">MSRPTEPQKKAELLEKCLEVAIETGALDASINAIAKRIGTSGRMLVYHFGSKQELERQVIARLEVRLRAQLQSLQSTAVADADTVAESLLAMWQQFTTPAMQGWLKLTMDLNLRAMQGDAETQQFLERETQQWIESLTVLIGDEAVARSLFHLFQGATLDFLTTGNAQRGEQSIKAFLDGMRFSFGEAAPTPSRAPNNA</sequence>
<dbReference type="PROSITE" id="PS50977">
    <property type="entry name" value="HTH_TETR_2"/>
    <property type="match status" value="1"/>
</dbReference>
<dbReference type="PANTHER" id="PTHR30055:SF234">
    <property type="entry name" value="HTH-TYPE TRANSCRIPTIONAL REGULATOR BETI"/>
    <property type="match status" value="1"/>
</dbReference>
<dbReference type="PANTHER" id="PTHR30055">
    <property type="entry name" value="HTH-TYPE TRANSCRIPTIONAL REGULATOR RUTR"/>
    <property type="match status" value="1"/>
</dbReference>
<accession>A0ABV0K0Q1</accession>
<gene>
    <name evidence="6" type="ORF">NC992_05640</name>
</gene>
<evidence type="ECO:0000313" key="6">
    <source>
        <dbReference type="EMBL" id="MEP0946348.1"/>
    </source>
</evidence>
<name>A0ABV0K0Q1_9CYAN</name>
<proteinExistence type="predicted"/>
<dbReference type="InterPro" id="IPR001647">
    <property type="entry name" value="HTH_TetR"/>
</dbReference>
<feature type="DNA-binding region" description="H-T-H motif" evidence="4">
    <location>
        <begin position="30"/>
        <end position="49"/>
    </location>
</feature>
<keyword evidence="1" id="KW-0805">Transcription regulation</keyword>
<evidence type="ECO:0000313" key="7">
    <source>
        <dbReference type="Proteomes" id="UP001482513"/>
    </source>
</evidence>
<dbReference type="EMBL" id="JAMPKX010000002">
    <property type="protein sequence ID" value="MEP0946348.1"/>
    <property type="molecule type" value="Genomic_DNA"/>
</dbReference>
<keyword evidence="2 4" id="KW-0238">DNA-binding</keyword>